<keyword evidence="2" id="KW-1185">Reference proteome</keyword>
<dbReference type="EMBL" id="JAYMYQ010000004">
    <property type="protein sequence ID" value="KAK7338101.1"/>
    <property type="molecule type" value="Genomic_DNA"/>
</dbReference>
<sequence>MHKHMVGAIVIYRSLFTNPLPWEPEENMQLVPADTSSQSKLGIAYGLCGFRSHVTFRNSTSLFLLLLTLLAEAVRERCSVASAFPLPPLGSFQDASWAFL</sequence>
<accession>A0AAN9LLE4</accession>
<reference evidence="1 2" key="1">
    <citation type="submission" date="2024-01" db="EMBL/GenBank/DDBJ databases">
        <title>The genomes of 5 underutilized Papilionoideae crops provide insights into root nodulation and disease resistanc.</title>
        <authorList>
            <person name="Jiang F."/>
        </authorList>
    </citation>
    <scope>NUCLEOTIDE SEQUENCE [LARGE SCALE GENOMIC DNA]</scope>
    <source>
        <strain evidence="1">LVBAO_FW01</strain>
        <tissue evidence="1">Leaves</tissue>
    </source>
</reference>
<dbReference type="Proteomes" id="UP001367508">
    <property type="component" value="Unassembled WGS sequence"/>
</dbReference>
<evidence type="ECO:0000313" key="2">
    <source>
        <dbReference type="Proteomes" id="UP001367508"/>
    </source>
</evidence>
<name>A0AAN9LLE4_CANGL</name>
<organism evidence="1 2">
    <name type="scientific">Canavalia gladiata</name>
    <name type="common">Sword bean</name>
    <name type="synonym">Dolichos gladiatus</name>
    <dbReference type="NCBI Taxonomy" id="3824"/>
    <lineage>
        <taxon>Eukaryota</taxon>
        <taxon>Viridiplantae</taxon>
        <taxon>Streptophyta</taxon>
        <taxon>Embryophyta</taxon>
        <taxon>Tracheophyta</taxon>
        <taxon>Spermatophyta</taxon>
        <taxon>Magnoliopsida</taxon>
        <taxon>eudicotyledons</taxon>
        <taxon>Gunneridae</taxon>
        <taxon>Pentapetalae</taxon>
        <taxon>rosids</taxon>
        <taxon>fabids</taxon>
        <taxon>Fabales</taxon>
        <taxon>Fabaceae</taxon>
        <taxon>Papilionoideae</taxon>
        <taxon>50 kb inversion clade</taxon>
        <taxon>NPAAA clade</taxon>
        <taxon>indigoferoid/millettioid clade</taxon>
        <taxon>Phaseoleae</taxon>
        <taxon>Canavalia</taxon>
    </lineage>
</organism>
<evidence type="ECO:0000313" key="1">
    <source>
        <dbReference type="EMBL" id="KAK7338101.1"/>
    </source>
</evidence>
<gene>
    <name evidence="1" type="ORF">VNO77_18700</name>
</gene>
<comment type="caution">
    <text evidence="1">The sequence shown here is derived from an EMBL/GenBank/DDBJ whole genome shotgun (WGS) entry which is preliminary data.</text>
</comment>
<protein>
    <submittedName>
        <fullName evidence="1">Uncharacterized protein</fullName>
    </submittedName>
</protein>
<dbReference type="AlphaFoldDB" id="A0AAN9LLE4"/>
<proteinExistence type="predicted"/>